<dbReference type="Proteomes" id="UP000287853">
    <property type="component" value="Unassembled WGS sequence"/>
</dbReference>
<sequence length="126" mass="13950">MEDMGLEDLAVMHEAAHFFSHRGQAVAVSSPDKHIHSLGRSQMMTDRTDPAESLNQDWCLPEGATADKAFKAAKLDNMETAFRDLMVIVQVDGYFAVPFNPGDRFNRDFLCHNGVSAPVSVALNRI</sequence>
<dbReference type="EMBL" id="MTKO01000105">
    <property type="protein sequence ID" value="RWX43938.1"/>
    <property type="molecule type" value="Genomic_DNA"/>
</dbReference>
<name>A0A444ISR1_9BACT</name>
<evidence type="ECO:0000313" key="2">
    <source>
        <dbReference type="Proteomes" id="UP000287853"/>
    </source>
</evidence>
<gene>
    <name evidence="1" type="ORF">H206_03330</name>
</gene>
<organism evidence="1 2">
    <name type="scientific">Candidatus Electrothrix aarhusensis</name>
    <dbReference type="NCBI Taxonomy" id="1859131"/>
    <lineage>
        <taxon>Bacteria</taxon>
        <taxon>Pseudomonadati</taxon>
        <taxon>Thermodesulfobacteriota</taxon>
        <taxon>Desulfobulbia</taxon>
        <taxon>Desulfobulbales</taxon>
        <taxon>Desulfobulbaceae</taxon>
        <taxon>Candidatus Electrothrix</taxon>
    </lineage>
</organism>
<reference evidence="1 2" key="1">
    <citation type="submission" date="2017-01" db="EMBL/GenBank/DDBJ databases">
        <title>The cable genome- insights into the physiology and evolution of filamentous bacteria capable of sulfide oxidation via long distance electron transfer.</title>
        <authorList>
            <person name="Schreiber L."/>
            <person name="Bjerg J.T."/>
            <person name="Boggild A."/>
            <person name="Van De Vossenberg J."/>
            <person name="Meysman F."/>
            <person name="Nielsen L.P."/>
            <person name="Schramm A."/>
            <person name="Kjeldsen K.U."/>
        </authorList>
    </citation>
    <scope>NUCLEOTIDE SEQUENCE [LARGE SCALE GENOMIC DNA]</scope>
    <source>
        <strain evidence="1">MCF</strain>
    </source>
</reference>
<proteinExistence type="predicted"/>
<dbReference type="AlphaFoldDB" id="A0A444ISR1"/>
<evidence type="ECO:0000313" key="1">
    <source>
        <dbReference type="EMBL" id="RWX43938.1"/>
    </source>
</evidence>
<accession>A0A444ISR1</accession>
<protein>
    <submittedName>
        <fullName evidence="1">Uncharacterized protein</fullName>
    </submittedName>
</protein>
<comment type="caution">
    <text evidence="1">The sequence shown here is derived from an EMBL/GenBank/DDBJ whole genome shotgun (WGS) entry which is preliminary data.</text>
</comment>
<keyword evidence="2" id="KW-1185">Reference proteome</keyword>